<evidence type="ECO:0000256" key="5">
    <source>
        <dbReference type="ARBA" id="ARBA00022723"/>
    </source>
</evidence>
<evidence type="ECO:0000256" key="13">
    <source>
        <dbReference type="SAM" id="MobiDB-lite"/>
    </source>
</evidence>
<dbReference type="Proteomes" id="UP000515472">
    <property type="component" value="Chromosome"/>
</dbReference>
<gene>
    <name evidence="16" type="ORF">GEOBRER4_n0021</name>
</gene>
<feature type="region of interest" description="Disordered" evidence="13">
    <location>
        <begin position="326"/>
        <end position="345"/>
    </location>
</feature>
<feature type="binding site" description="covalent" evidence="11">
    <location>
        <position position="218"/>
    </location>
    <ligand>
        <name>heme c</name>
        <dbReference type="ChEBI" id="CHEBI:61717"/>
        <label>2</label>
    </ligand>
</feature>
<keyword evidence="3 16" id="KW-0575">Peroxidase</keyword>
<dbReference type="GO" id="GO:0046872">
    <property type="term" value="F:metal ion binding"/>
    <property type="evidence" value="ECO:0007669"/>
    <property type="project" value="UniProtKB-KW"/>
</dbReference>
<feature type="binding site" description="covalent" evidence="11">
    <location>
        <position position="75"/>
    </location>
    <ligand>
        <name>heme c</name>
        <dbReference type="ChEBI" id="CHEBI:61717"/>
        <label>1</label>
    </ligand>
</feature>
<organism evidence="16 17">
    <name type="scientific">Citrifermentans bremense</name>
    <dbReference type="NCBI Taxonomy" id="60035"/>
    <lineage>
        <taxon>Bacteria</taxon>
        <taxon>Pseudomonadati</taxon>
        <taxon>Thermodesulfobacteriota</taxon>
        <taxon>Desulfuromonadia</taxon>
        <taxon>Geobacterales</taxon>
        <taxon>Geobacteraceae</taxon>
        <taxon>Citrifermentans</taxon>
    </lineage>
</organism>
<dbReference type="PROSITE" id="PS51007">
    <property type="entry name" value="CYTC"/>
    <property type="match status" value="2"/>
</dbReference>
<evidence type="ECO:0000259" key="15">
    <source>
        <dbReference type="PROSITE" id="PS51007"/>
    </source>
</evidence>
<keyword evidence="6 14" id="KW-0732">Signal</keyword>
<evidence type="ECO:0000256" key="1">
    <source>
        <dbReference type="ARBA" id="ARBA00004418"/>
    </source>
</evidence>
<feature type="binding site" description="axial binding residue" evidence="12">
    <location>
        <position position="92"/>
    </location>
    <ligand>
        <name>heme c</name>
        <dbReference type="ChEBI" id="CHEBI:61717"/>
        <label>1</label>
    </ligand>
    <ligandPart>
        <name>Fe</name>
        <dbReference type="ChEBI" id="CHEBI:18248"/>
    </ligandPart>
</feature>
<evidence type="ECO:0000256" key="11">
    <source>
        <dbReference type="PIRSR" id="PIRSR000294-1"/>
    </source>
</evidence>
<keyword evidence="8" id="KW-0249">Electron transport</keyword>
<evidence type="ECO:0000256" key="3">
    <source>
        <dbReference type="ARBA" id="ARBA00022559"/>
    </source>
</evidence>
<dbReference type="PIRSF" id="PIRSF000294">
    <property type="entry name" value="Cytochrome-c_peroxidase"/>
    <property type="match status" value="1"/>
</dbReference>
<evidence type="ECO:0000256" key="10">
    <source>
        <dbReference type="ARBA" id="ARBA00023004"/>
    </source>
</evidence>
<reference evidence="16 17" key="1">
    <citation type="submission" date="2020-06" db="EMBL/GenBank/DDBJ databases">
        <title>Interaction of electrochemicaly active bacteria, Geobacter bremensis R4 on different carbon anode.</title>
        <authorList>
            <person name="Meng L."/>
            <person name="Yoshida N."/>
        </authorList>
    </citation>
    <scope>NUCLEOTIDE SEQUENCE [LARGE SCALE GENOMIC DNA]</scope>
    <source>
        <strain evidence="16 17">R4</strain>
    </source>
</reference>
<feature type="binding site" description="axial binding residue" evidence="12">
    <location>
        <position position="76"/>
    </location>
    <ligand>
        <name>heme c</name>
        <dbReference type="ChEBI" id="CHEBI:61717"/>
        <label>1</label>
    </ligand>
    <ligandPart>
        <name>Fe</name>
        <dbReference type="ChEBI" id="CHEBI:18248"/>
    </ligandPart>
</feature>
<feature type="signal peptide" evidence="14">
    <location>
        <begin position="1"/>
        <end position="19"/>
    </location>
</feature>
<feature type="chain" id="PRO_5027799111" evidence="14">
    <location>
        <begin position="20"/>
        <end position="345"/>
    </location>
</feature>
<dbReference type="GO" id="GO:0004130">
    <property type="term" value="F:cytochrome-c peroxidase activity"/>
    <property type="evidence" value="ECO:0007669"/>
    <property type="project" value="TreeGrafter"/>
</dbReference>
<comment type="cofactor">
    <cofactor evidence="11">
        <name>heme</name>
        <dbReference type="ChEBI" id="CHEBI:30413"/>
    </cofactor>
    <text evidence="11">Binds 2 heme groups.</text>
</comment>
<feature type="binding site" description="axial binding residue" evidence="12">
    <location>
        <position position="296"/>
    </location>
    <ligand>
        <name>heme c</name>
        <dbReference type="ChEBI" id="CHEBI:61717"/>
        <label>2</label>
    </ligand>
    <ligandPart>
        <name>Fe</name>
        <dbReference type="ChEBI" id="CHEBI:18248"/>
    </ligandPart>
</feature>
<comment type="PTM">
    <text evidence="11">Binds 2 heme groups per subunit.</text>
</comment>
<dbReference type="SUPFAM" id="SSF46626">
    <property type="entry name" value="Cytochrome c"/>
    <property type="match status" value="2"/>
</dbReference>
<dbReference type="GO" id="GO:0042597">
    <property type="term" value="C:periplasmic space"/>
    <property type="evidence" value="ECO:0007669"/>
    <property type="project" value="UniProtKB-SubCell"/>
</dbReference>
<evidence type="ECO:0000256" key="2">
    <source>
        <dbReference type="ARBA" id="ARBA00022448"/>
    </source>
</evidence>
<feature type="compositionally biased region" description="Polar residues" evidence="13">
    <location>
        <begin position="335"/>
        <end position="345"/>
    </location>
</feature>
<sequence length="345" mass="37390">MKITWILLLLTLLPGWADAAEKENMSRAQATFKPIPVHPPAIKGNKATKAKVDLGMKLFFDPRLSTSQLISCNTCHNVGLGGADLQETSVGHGWQKGPRNAPTVFNAVYNVAQFWDGRAKDLQTQAKGPVQASVEMNSNPELVVRTLKNIPGYPPLFEAAFPGSRDPVTFDNMAKAIEVFEATLVTPNAPFDRFLNGETGALNTREQAGLRIFIDKGCAACHGGINVGGAGYYPFGVREVPTAEVRPEADTGRFKVTNTASDKYVFRAPSLRNVAITQPYFHSGKVWSLRDAVVVMGSAQLGTTLNETEVNDTVAFLKSLTGKQPKVGYPLLPPSSDQTPHPQLK</sequence>
<feature type="binding site" description="covalent" evidence="11">
    <location>
        <position position="72"/>
    </location>
    <ligand>
        <name>heme c</name>
        <dbReference type="ChEBI" id="CHEBI:61717"/>
        <label>1</label>
    </ligand>
</feature>
<dbReference type="FunFam" id="1.10.760.10:FF:000004">
    <property type="entry name" value="Cytochrome c peroxidase"/>
    <property type="match status" value="1"/>
</dbReference>
<keyword evidence="2" id="KW-0813">Transport</keyword>
<dbReference type="Pfam" id="PF00034">
    <property type="entry name" value="Cytochrom_C"/>
    <property type="match status" value="1"/>
</dbReference>
<dbReference type="InterPro" id="IPR004852">
    <property type="entry name" value="Di-haem_cyt_c_peroxidsae"/>
</dbReference>
<dbReference type="RefSeq" id="WP_185243714.1">
    <property type="nucleotide sequence ID" value="NZ_AP023213.1"/>
</dbReference>
<keyword evidence="9" id="KW-0560">Oxidoreductase</keyword>
<keyword evidence="17" id="KW-1185">Reference proteome</keyword>
<feature type="binding site" description="axial binding residue" evidence="12">
    <location>
        <position position="222"/>
    </location>
    <ligand>
        <name>heme c</name>
        <dbReference type="ChEBI" id="CHEBI:61717"/>
        <label>2</label>
    </ligand>
    <ligandPart>
        <name>Fe</name>
        <dbReference type="ChEBI" id="CHEBI:18248"/>
    </ligandPart>
</feature>
<evidence type="ECO:0000256" key="6">
    <source>
        <dbReference type="ARBA" id="ARBA00022729"/>
    </source>
</evidence>
<dbReference type="GO" id="GO:0009055">
    <property type="term" value="F:electron transfer activity"/>
    <property type="evidence" value="ECO:0007669"/>
    <property type="project" value="InterPro"/>
</dbReference>
<dbReference type="KEGG" id="gbn:GEOBRER4_00190"/>
<dbReference type="InterPro" id="IPR026259">
    <property type="entry name" value="MauG/Cytc_peroxidase"/>
</dbReference>
<evidence type="ECO:0000256" key="9">
    <source>
        <dbReference type="ARBA" id="ARBA00023002"/>
    </source>
</evidence>
<keyword evidence="5 12" id="KW-0479">Metal-binding</keyword>
<dbReference type="Gene3D" id="1.10.760.10">
    <property type="entry name" value="Cytochrome c-like domain"/>
    <property type="match status" value="2"/>
</dbReference>
<name>A0A6S6LUT6_9BACT</name>
<dbReference type="PANTHER" id="PTHR30600:SF7">
    <property type="entry name" value="CYTOCHROME C PEROXIDASE-RELATED"/>
    <property type="match status" value="1"/>
</dbReference>
<dbReference type="InterPro" id="IPR051395">
    <property type="entry name" value="Cytochrome_c_Peroxidase/MauG"/>
</dbReference>
<feature type="domain" description="Cytochrome c" evidence="15">
    <location>
        <begin position="50"/>
        <end position="181"/>
    </location>
</feature>
<keyword evidence="4 11" id="KW-0349">Heme</keyword>
<keyword evidence="7" id="KW-0574">Periplasm</keyword>
<feature type="binding site" description="covalent" evidence="11">
    <location>
        <position position="221"/>
    </location>
    <ligand>
        <name>heme c</name>
        <dbReference type="ChEBI" id="CHEBI:61717"/>
        <label>2</label>
    </ligand>
</feature>
<evidence type="ECO:0000313" key="17">
    <source>
        <dbReference type="Proteomes" id="UP000515472"/>
    </source>
</evidence>
<evidence type="ECO:0000256" key="4">
    <source>
        <dbReference type="ARBA" id="ARBA00022617"/>
    </source>
</evidence>
<dbReference type="InterPro" id="IPR009056">
    <property type="entry name" value="Cyt_c-like_dom"/>
</dbReference>
<accession>A0A6S6LUT6</accession>
<comment type="subcellular location">
    <subcellularLocation>
        <location evidence="1">Periplasm</location>
    </subcellularLocation>
</comment>
<dbReference type="AlphaFoldDB" id="A0A6S6LUT6"/>
<dbReference type="InterPro" id="IPR036909">
    <property type="entry name" value="Cyt_c-like_dom_sf"/>
</dbReference>
<proteinExistence type="predicted"/>
<evidence type="ECO:0000256" key="8">
    <source>
        <dbReference type="ARBA" id="ARBA00022982"/>
    </source>
</evidence>
<feature type="domain" description="Cytochrome c" evidence="15">
    <location>
        <begin position="204"/>
        <end position="321"/>
    </location>
</feature>
<protein>
    <submittedName>
        <fullName evidence="16">Cytochrome c551 peroxidase</fullName>
    </submittedName>
</protein>
<evidence type="ECO:0000313" key="16">
    <source>
        <dbReference type="EMBL" id="BCG45269.1"/>
    </source>
</evidence>
<evidence type="ECO:0000256" key="12">
    <source>
        <dbReference type="PIRSR" id="PIRSR000294-2"/>
    </source>
</evidence>
<keyword evidence="10 12" id="KW-0408">Iron</keyword>
<evidence type="ECO:0000256" key="14">
    <source>
        <dbReference type="SAM" id="SignalP"/>
    </source>
</evidence>
<evidence type="ECO:0000256" key="7">
    <source>
        <dbReference type="ARBA" id="ARBA00022764"/>
    </source>
</evidence>
<dbReference type="PANTHER" id="PTHR30600">
    <property type="entry name" value="CYTOCHROME C PEROXIDASE-RELATED"/>
    <property type="match status" value="1"/>
</dbReference>
<dbReference type="EMBL" id="AP023213">
    <property type="protein sequence ID" value="BCG45269.1"/>
    <property type="molecule type" value="Genomic_DNA"/>
</dbReference>
<dbReference type="GO" id="GO:0020037">
    <property type="term" value="F:heme binding"/>
    <property type="evidence" value="ECO:0007669"/>
    <property type="project" value="InterPro"/>
</dbReference>
<dbReference type="Pfam" id="PF03150">
    <property type="entry name" value="CCP_MauG"/>
    <property type="match status" value="1"/>
</dbReference>